<dbReference type="AlphaFoldDB" id="A0A8T2Q9J1"/>
<organism evidence="1 2">
    <name type="scientific">Ceratopteris richardii</name>
    <name type="common">Triangle waterfern</name>
    <dbReference type="NCBI Taxonomy" id="49495"/>
    <lineage>
        <taxon>Eukaryota</taxon>
        <taxon>Viridiplantae</taxon>
        <taxon>Streptophyta</taxon>
        <taxon>Embryophyta</taxon>
        <taxon>Tracheophyta</taxon>
        <taxon>Polypodiopsida</taxon>
        <taxon>Polypodiidae</taxon>
        <taxon>Polypodiales</taxon>
        <taxon>Pteridineae</taxon>
        <taxon>Pteridaceae</taxon>
        <taxon>Parkerioideae</taxon>
        <taxon>Ceratopteris</taxon>
    </lineage>
</organism>
<accession>A0A8T2Q9J1</accession>
<dbReference type="Gene3D" id="2.40.70.10">
    <property type="entry name" value="Acid Proteases"/>
    <property type="match status" value="1"/>
</dbReference>
<dbReference type="InterPro" id="IPR021109">
    <property type="entry name" value="Peptidase_aspartic_dom_sf"/>
</dbReference>
<gene>
    <name evidence="1" type="ORF">KP509_37G060100</name>
</gene>
<proteinExistence type="predicted"/>
<dbReference type="OrthoDB" id="1166507at2759"/>
<name>A0A8T2Q9J1_CERRI</name>
<evidence type="ECO:0000313" key="2">
    <source>
        <dbReference type="Proteomes" id="UP000825935"/>
    </source>
</evidence>
<dbReference type="CDD" id="cd00303">
    <property type="entry name" value="retropepsin_like"/>
    <property type="match status" value="1"/>
</dbReference>
<reference evidence="1" key="1">
    <citation type="submission" date="2021-08" db="EMBL/GenBank/DDBJ databases">
        <title>WGS assembly of Ceratopteris richardii.</title>
        <authorList>
            <person name="Marchant D.B."/>
            <person name="Chen G."/>
            <person name="Jenkins J."/>
            <person name="Shu S."/>
            <person name="Leebens-Mack J."/>
            <person name="Grimwood J."/>
            <person name="Schmutz J."/>
            <person name="Soltis P."/>
            <person name="Soltis D."/>
            <person name="Chen Z.-H."/>
        </authorList>
    </citation>
    <scope>NUCLEOTIDE SEQUENCE</scope>
    <source>
        <strain evidence="1">Whitten #5841</strain>
        <tissue evidence="1">Leaf</tissue>
    </source>
</reference>
<dbReference type="Proteomes" id="UP000825935">
    <property type="component" value="Chromosome 37"/>
</dbReference>
<evidence type="ECO:0000313" key="1">
    <source>
        <dbReference type="EMBL" id="KAH7280290.1"/>
    </source>
</evidence>
<comment type="caution">
    <text evidence="1">The sequence shown here is derived from an EMBL/GenBank/DDBJ whole genome shotgun (WGS) entry which is preliminary data.</text>
</comment>
<sequence>MLYGQALSSFAPILKKNMATLKDYERFFENSPPHLEIKSLIIPTTPIEICLALVLPLIALLDSRASSCFIDEGLVKKHRIPILQKNKIVVAQVVDGQTLASRDITMESTPFRVHPNGHDSHICFNVISSPVNLVIIGMPWQ</sequence>
<keyword evidence="2" id="KW-1185">Reference proteome</keyword>
<dbReference type="EMBL" id="CM035442">
    <property type="protein sequence ID" value="KAH7280290.1"/>
    <property type="molecule type" value="Genomic_DNA"/>
</dbReference>
<protein>
    <submittedName>
        <fullName evidence="1">Uncharacterized protein</fullName>
    </submittedName>
</protein>